<keyword evidence="2" id="KW-0808">Transferase</keyword>
<sequence>MEWLDKTFDELTTRELFDIYYLRTQVFNGEQHSTYPDPDQQDLTAHHVLAMDGQQLVAYARYFPVDDENAAFGRVVVDVRKRRVGVGTQLINHVVTAIQHTYPDKQIKIHAQQYVEKWYAKLGFKPVGQPFMEAERRHIQMVYGGEQ</sequence>
<accession>A0A0R1P6Q9</accession>
<dbReference type="STRING" id="1423746.FD27_GL001285"/>
<evidence type="ECO:0000313" key="2">
    <source>
        <dbReference type="EMBL" id="KRL26148.1"/>
    </source>
</evidence>
<protein>
    <submittedName>
        <fullName evidence="2">GNAT family acetyltransferase</fullName>
    </submittedName>
</protein>
<evidence type="ECO:0000313" key="3">
    <source>
        <dbReference type="Proteomes" id="UP000051445"/>
    </source>
</evidence>
<dbReference type="AlphaFoldDB" id="A0A0R1P6Q9"/>
<organism evidence="2 3">
    <name type="scientific">Limosilactobacillus frumenti DSM 13145</name>
    <dbReference type="NCBI Taxonomy" id="1423746"/>
    <lineage>
        <taxon>Bacteria</taxon>
        <taxon>Bacillati</taxon>
        <taxon>Bacillota</taxon>
        <taxon>Bacilli</taxon>
        <taxon>Lactobacillales</taxon>
        <taxon>Lactobacillaceae</taxon>
        <taxon>Limosilactobacillus</taxon>
    </lineage>
</organism>
<dbReference type="PROSITE" id="PS51186">
    <property type="entry name" value="GNAT"/>
    <property type="match status" value="1"/>
</dbReference>
<name>A0A0R1P6Q9_9LACO</name>
<dbReference type="RefSeq" id="WP_057752177.1">
    <property type="nucleotide sequence ID" value="NZ_AZER01000024.1"/>
</dbReference>
<dbReference type="InterPro" id="IPR016181">
    <property type="entry name" value="Acyl_CoA_acyltransferase"/>
</dbReference>
<proteinExistence type="predicted"/>
<comment type="caution">
    <text evidence="2">The sequence shown here is derived from an EMBL/GenBank/DDBJ whole genome shotgun (WGS) entry which is preliminary data.</text>
</comment>
<dbReference type="OrthoDB" id="9796171at2"/>
<evidence type="ECO:0000259" key="1">
    <source>
        <dbReference type="PROSITE" id="PS51186"/>
    </source>
</evidence>
<dbReference type="Proteomes" id="UP000051445">
    <property type="component" value="Unassembled WGS sequence"/>
</dbReference>
<gene>
    <name evidence="2" type="ORF">FD27_GL001285</name>
</gene>
<dbReference type="InterPro" id="IPR000182">
    <property type="entry name" value="GNAT_dom"/>
</dbReference>
<dbReference type="Pfam" id="PF13673">
    <property type="entry name" value="Acetyltransf_10"/>
    <property type="match status" value="1"/>
</dbReference>
<reference evidence="2 3" key="1">
    <citation type="journal article" date="2015" name="Genome Announc.">
        <title>Expanding the biotechnology potential of lactobacilli through comparative genomics of 213 strains and associated genera.</title>
        <authorList>
            <person name="Sun Z."/>
            <person name="Harris H.M."/>
            <person name="McCann A."/>
            <person name="Guo C."/>
            <person name="Argimon S."/>
            <person name="Zhang W."/>
            <person name="Yang X."/>
            <person name="Jeffery I.B."/>
            <person name="Cooney J.C."/>
            <person name="Kagawa T.F."/>
            <person name="Liu W."/>
            <person name="Song Y."/>
            <person name="Salvetti E."/>
            <person name="Wrobel A."/>
            <person name="Rasinkangas P."/>
            <person name="Parkhill J."/>
            <person name="Rea M.C."/>
            <person name="O'Sullivan O."/>
            <person name="Ritari J."/>
            <person name="Douillard F.P."/>
            <person name="Paul Ross R."/>
            <person name="Yang R."/>
            <person name="Briner A.E."/>
            <person name="Felis G.E."/>
            <person name="de Vos W.M."/>
            <person name="Barrangou R."/>
            <person name="Klaenhammer T.R."/>
            <person name="Caufield P.W."/>
            <person name="Cui Y."/>
            <person name="Zhang H."/>
            <person name="O'Toole P.W."/>
        </authorList>
    </citation>
    <scope>NUCLEOTIDE SEQUENCE [LARGE SCALE GENOMIC DNA]</scope>
    <source>
        <strain evidence="2 3">DSM 13145</strain>
    </source>
</reference>
<dbReference type="EMBL" id="AZER01000024">
    <property type="protein sequence ID" value="KRL26148.1"/>
    <property type="molecule type" value="Genomic_DNA"/>
</dbReference>
<dbReference type="GO" id="GO:0016747">
    <property type="term" value="F:acyltransferase activity, transferring groups other than amino-acyl groups"/>
    <property type="evidence" value="ECO:0007669"/>
    <property type="project" value="InterPro"/>
</dbReference>
<dbReference type="PATRIC" id="fig|1423746.3.peg.1310"/>
<keyword evidence="3" id="KW-1185">Reference proteome</keyword>
<dbReference type="Gene3D" id="3.40.630.30">
    <property type="match status" value="1"/>
</dbReference>
<dbReference type="SUPFAM" id="SSF55729">
    <property type="entry name" value="Acyl-CoA N-acyltransferases (Nat)"/>
    <property type="match status" value="1"/>
</dbReference>
<feature type="domain" description="N-acetyltransferase" evidence="1">
    <location>
        <begin position="6"/>
        <end position="146"/>
    </location>
</feature>